<protein>
    <recommendedName>
        <fullName evidence="3">Single-stranded DNA-binding protein</fullName>
    </recommendedName>
</protein>
<dbReference type="RefSeq" id="WP_020834422.1">
    <property type="nucleotide sequence ID" value="NC_021846.1"/>
</dbReference>
<dbReference type="AlphaFoldDB" id="S5MC22"/>
<proteinExistence type="predicted"/>
<organism evidence="1 2">
    <name type="scientific">Spiroplasma taiwanense CT-1</name>
    <dbReference type="NCBI Taxonomy" id="1276220"/>
    <lineage>
        <taxon>Bacteria</taxon>
        <taxon>Bacillati</taxon>
        <taxon>Mycoplasmatota</taxon>
        <taxon>Mollicutes</taxon>
        <taxon>Entomoplasmatales</taxon>
        <taxon>Spiroplasmataceae</taxon>
        <taxon>Spiroplasma</taxon>
    </lineage>
</organism>
<dbReference type="KEGG" id="stai:STAIW_v1c06650"/>
<keyword evidence="2" id="KW-1185">Reference proteome</keyword>
<accession>S5MC22</accession>
<evidence type="ECO:0000313" key="2">
    <source>
        <dbReference type="Proteomes" id="UP000014984"/>
    </source>
</evidence>
<sequence length="92" mass="10759">MNKDIVKNNLIHLSGQVYSNPEERSGKNANGSGEWLIRKIKIIFDNNQWIDLIFEDLELWNKYKKISIGYYIEVNGLLKNSFNRKANQSKSI</sequence>
<gene>
    <name evidence="1" type="ORF">STAIW_v1c06650</name>
</gene>
<dbReference type="EMBL" id="CP005074">
    <property type="protein sequence ID" value="AGR41283.1"/>
    <property type="molecule type" value="Genomic_DNA"/>
</dbReference>
<evidence type="ECO:0008006" key="3">
    <source>
        <dbReference type="Google" id="ProtNLM"/>
    </source>
</evidence>
<dbReference type="HOGENOM" id="CLU_2411717_0_0_14"/>
<name>S5MC22_9MOLU</name>
<reference evidence="1 2" key="1">
    <citation type="journal article" date="2013" name="Genome Biol. Evol.">
        <title>Comparison of metabolic capacities and inference of gene content evolution in mosquito-associated Spiroplasma diminutum and S. taiwanense.</title>
        <authorList>
            <person name="Lo W.S."/>
            <person name="Ku C."/>
            <person name="Chen L.L."/>
            <person name="Chang T.H."/>
            <person name="Kuo C.H."/>
        </authorList>
    </citation>
    <scope>NUCLEOTIDE SEQUENCE [LARGE SCALE GENOMIC DNA]</scope>
    <source>
        <strain evidence="1">CT-1</strain>
    </source>
</reference>
<evidence type="ECO:0000313" key="1">
    <source>
        <dbReference type="EMBL" id="AGR41283.1"/>
    </source>
</evidence>
<dbReference type="OrthoDB" id="9975739at2"/>
<dbReference type="PATRIC" id="fig|1276220.3.peg.678"/>
<dbReference type="Proteomes" id="UP000014984">
    <property type="component" value="Chromosome"/>
</dbReference>